<dbReference type="AlphaFoldDB" id="A0A917Q4U2"/>
<comment type="caution">
    <text evidence="6">The sequence shown here is derived from an EMBL/GenBank/DDBJ whole genome shotgun (WGS) entry which is preliminary data.</text>
</comment>
<protein>
    <submittedName>
        <fullName evidence="6">Secretion protein HlyD</fullName>
    </submittedName>
</protein>
<name>A0A917Q4U2_9HYPH</name>
<dbReference type="EMBL" id="BMMF01000002">
    <property type="protein sequence ID" value="GGK24556.1"/>
    <property type="molecule type" value="Genomic_DNA"/>
</dbReference>
<dbReference type="PANTHER" id="PTHR32347:SF29">
    <property type="entry name" value="UPF0194 MEMBRANE PROTEIN YBHG"/>
    <property type="match status" value="1"/>
</dbReference>
<evidence type="ECO:0000259" key="4">
    <source>
        <dbReference type="Pfam" id="PF25876"/>
    </source>
</evidence>
<feature type="domain" description="YknX-like C-terminal permuted SH3-like" evidence="5">
    <location>
        <begin position="326"/>
        <end position="392"/>
    </location>
</feature>
<keyword evidence="2 3" id="KW-0175">Coiled coil</keyword>
<reference evidence="6 7" key="1">
    <citation type="journal article" date="2014" name="Int. J. Syst. Evol. Microbiol.">
        <title>Complete genome sequence of Corynebacterium casei LMG S-19264T (=DSM 44701T), isolated from a smear-ripened cheese.</title>
        <authorList>
            <consortium name="US DOE Joint Genome Institute (JGI-PGF)"/>
            <person name="Walter F."/>
            <person name="Albersmeier A."/>
            <person name="Kalinowski J."/>
            <person name="Ruckert C."/>
        </authorList>
    </citation>
    <scope>NUCLEOTIDE SEQUENCE [LARGE SCALE GENOMIC DNA]</scope>
    <source>
        <strain evidence="6 7">CGMCC 1.9161</strain>
    </source>
</reference>
<keyword evidence="7" id="KW-1185">Reference proteome</keyword>
<dbReference type="GO" id="GO:0030313">
    <property type="term" value="C:cell envelope"/>
    <property type="evidence" value="ECO:0007669"/>
    <property type="project" value="UniProtKB-SubCell"/>
</dbReference>
<dbReference type="RefSeq" id="WP_244645083.1">
    <property type="nucleotide sequence ID" value="NZ_BMMF01000002.1"/>
</dbReference>
<evidence type="ECO:0000256" key="2">
    <source>
        <dbReference type="ARBA" id="ARBA00023054"/>
    </source>
</evidence>
<dbReference type="Gene3D" id="1.10.287.470">
    <property type="entry name" value="Helix hairpin bin"/>
    <property type="match status" value="1"/>
</dbReference>
<dbReference type="Proteomes" id="UP000600449">
    <property type="component" value="Unassembled WGS sequence"/>
</dbReference>
<evidence type="ECO:0000313" key="7">
    <source>
        <dbReference type="Proteomes" id="UP000600449"/>
    </source>
</evidence>
<feature type="domain" description="Multidrug resistance protein MdtA-like alpha-helical hairpin" evidence="4">
    <location>
        <begin position="114"/>
        <end position="184"/>
    </location>
</feature>
<evidence type="ECO:0000256" key="3">
    <source>
        <dbReference type="SAM" id="Coils"/>
    </source>
</evidence>
<accession>A0A917Q4U2</accession>
<evidence type="ECO:0000256" key="1">
    <source>
        <dbReference type="ARBA" id="ARBA00004196"/>
    </source>
</evidence>
<dbReference type="Pfam" id="PF25989">
    <property type="entry name" value="YknX_C"/>
    <property type="match status" value="1"/>
</dbReference>
<organism evidence="6 7">
    <name type="scientific">Salinarimonas ramus</name>
    <dbReference type="NCBI Taxonomy" id="690164"/>
    <lineage>
        <taxon>Bacteria</taxon>
        <taxon>Pseudomonadati</taxon>
        <taxon>Pseudomonadota</taxon>
        <taxon>Alphaproteobacteria</taxon>
        <taxon>Hyphomicrobiales</taxon>
        <taxon>Salinarimonadaceae</taxon>
        <taxon>Salinarimonas</taxon>
    </lineage>
</organism>
<dbReference type="InterPro" id="IPR058637">
    <property type="entry name" value="YknX-like_C"/>
</dbReference>
<evidence type="ECO:0000313" key="6">
    <source>
        <dbReference type="EMBL" id="GGK24556.1"/>
    </source>
</evidence>
<dbReference type="Gene3D" id="2.40.420.20">
    <property type="match status" value="1"/>
</dbReference>
<proteinExistence type="predicted"/>
<dbReference type="InterPro" id="IPR058624">
    <property type="entry name" value="MdtA-like_HH"/>
</dbReference>
<sequence>MKRVILAILVLAVAAAAFWALRPQPIPADLATIAAGPLAVTVEDEGMTRIEEVYTVSAPMGGTLQRSPRHVGDVVVAGETILAVIEPMAPGFLDIRSQRVAEAAVEAAASAVALAEAQVSQAAAELEFAQSDLARAQELARRETISTRDLDRARLTVRTAESALASAEATRDVRVRELESARANLIQPGSEAGPSPTCCVQVRSPVDGQVLDVVVESEQVVQAGAPLVEVGDPDRLEIVVDLLSRDAVRVEPGDGALIDDWGGDAPLAARVVRVEPTAFTEVSALGIEEQRVRVILALLDPAAAQGKLGHRYRVVARIVVWEEDDVVQVPLGALFREGGDWAVFVVEDGTAQVRLVTLGERTMRTAQVLSGLEEGETVILHASDRIEAGAEVVGREG</sequence>
<dbReference type="Pfam" id="PF25876">
    <property type="entry name" value="HH_MFP_RND"/>
    <property type="match status" value="1"/>
</dbReference>
<dbReference type="InterPro" id="IPR050465">
    <property type="entry name" value="UPF0194_transport"/>
</dbReference>
<dbReference type="PANTHER" id="PTHR32347">
    <property type="entry name" value="EFFLUX SYSTEM COMPONENT YKNX-RELATED"/>
    <property type="match status" value="1"/>
</dbReference>
<gene>
    <name evidence="6" type="ORF">GCM10011322_08990</name>
</gene>
<dbReference type="SUPFAM" id="SSF56954">
    <property type="entry name" value="Outer membrane efflux proteins (OEP)"/>
    <property type="match status" value="1"/>
</dbReference>
<comment type="subcellular location">
    <subcellularLocation>
        <location evidence="1">Cell envelope</location>
    </subcellularLocation>
</comment>
<evidence type="ECO:0000259" key="5">
    <source>
        <dbReference type="Pfam" id="PF25989"/>
    </source>
</evidence>
<feature type="coiled-coil region" evidence="3">
    <location>
        <begin position="112"/>
        <end position="170"/>
    </location>
</feature>